<dbReference type="SUPFAM" id="SSF89447">
    <property type="entry name" value="AbrB/MazE/MraZ-like"/>
    <property type="match status" value="1"/>
</dbReference>
<dbReference type="OrthoDB" id="75438at2157"/>
<dbReference type="Proteomes" id="UP000199506">
    <property type="component" value="Unassembled WGS sequence"/>
</dbReference>
<dbReference type="Gene3D" id="2.10.260.10">
    <property type="match status" value="1"/>
</dbReference>
<dbReference type="InterPro" id="IPR037914">
    <property type="entry name" value="SpoVT-AbrB_sf"/>
</dbReference>
<dbReference type="InterPro" id="IPR007159">
    <property type="entry name" value="SpoVT-AbrB_dom"/>
</dbReference>
<sequence>MLFITTHIDNIMEIKEETSVRYQGKISLITTIPKTYVKALNIKSGDTLEWILDTETETLELKVVK</sequence>
<dbReference type="STRING" id="190974.SAMN05216439_0435"/>
<evidence type="ECO:0000313" key="2">
    <source>
        <dbReference type="EMBL" id="SEL37912.1"/>
    </source>
</evidence>
<protein>
    <submittedName>
        <fullName evidence="2">Antidote-toxin recognition MazE, antitoxin</fullName>
    </submittedName>
</protein>
<gene>
    <name evidence="2" type="ORF">SAMN05216439_0435</name>
</gene>
<dbReference type="EMBL" id="FOAK01000016">
    <property type="protein sequence ID" value="SEL37912.1"/>
    <property type="molecule type" value="Genomic_DNA"/>
</dbReference>
<dbReference type="AlphaFoldDB" id="A0A1H7PQ62"/>
<accession>A0A1H7PQ62</accession>
<proteinExistence type="predicted"/>
<dbReference type="Pfam" id="PF04014">
    <property type="entry name" value="MazE_antitoxin"/>
    <property type="match status" value="1"/>
</dbReference>
<feature type="domain" description="SpoVT-AbrB" evidence="1">
    <location>
        <begin position="27"/>
        <end position="55"/>
    </location>
</feature>
<organism evidence="2 3">
    <name type="scientific">Methanobrevibacter gottschalkii</name>
    <dbReference type="NCBI Taxonomy" id="190974"/>
    <lineage>
        <taxon>Archaea</taxon>
        <taxon>Methanobacteriati</taxon>
        <taxon>Methanobacteriota</taxon>
        <taxon>Methanomada group</taxon>
        <taxon>Methanobacteria</taxon>
        <taxon>Methanobacteriales</taxon>
        <taxon>Methanobacteriaceae</taxon>
        <taxon>Methanobrevibacter</taxon>
    </lineage>
</organism>
<reference evidence="2 3" key="1">
    <citation type="submission" date="2016-10" db="EMBL/GenBank/DDBJ databases">
        <authorList>
            <person name="de Groot N.N."/>
        </authorList>
    </citation>
    <scope>NUCLEOTIDE SEQUENCE [LARGE SCALE GENOMIC DNA]</scope>
    <source>
        <strain evidence="2 3">DSM 11978</strain>
    </source>
</reference>
<evidence type="ECO:0000313" key="3">
    <source>
        <dbReference type="Proteomes" id="UP000199506"/>
    </source>
</evidence>
<name>A0A1H7PQ62_9EURY</name>
<evidence type="ECO:0000259" key="1">
    <source>
        <dbReference type="Pfam" id="PF04014"/>
    </source>
</evidence>
<dbReference type="GO" id="GO:0003677">
    <property type="term" value="F:DNA binding"/>
    <property type="evidence" value="ECO:0007669"/>
    <property type="project" value="InterPro"/>
</dbReference>
<dbReference type="RefSeq" id="WP_143753015.1">
    <property type="nucleotide sequence ID" value="NZ_FOAK01000016.1"/>
</dbReference>